<dbReference type="PANTHER" id="PTHR10983">
    <property type="entry name" value="1-ACYLGLYCEROL-3-PHOSPHATE ACYLTRANSFERASE-RELATED"/>
    <property type="match status" value="1"/>
</dbReference>
<dbReference type="AlphaFoldDB" id="A0A9Q0MMV0"/>
<dbReference type="OrthoDB" id="5920068at2759"/>
<protein>
    <submittedName>
        <fullName evidence="2">Acyl-CoA:lysophosphatidylglycerol acyltransferase 1</fullName>
    </submittedName>
</protein>
<keyword evidence="2" id="KW-0808">Transferase</keyword>
<keyword evidence="2" id="KW-0012">Acyltransferase</keyword>
<sequence length="150" mass="17586">MSDIFTNNFIKYPKALFRTTIMIINNIYCIPTYVLWMTLLLPVKSYRPDIYYRIEGLFFHWIISIVAMWSWTAGYDVVELGDDIAPARKENVRTMIIANHQSTADVPLMMASFNAKPNVLPNLMWIMERLFKYTNFGIVSLIHQDFFISS</sequence>
<keyword evidence="1" id="KW-0812">Transmembrane</keyword>
<dbReference type="SUPFAM" id="SSF69593">
    <property type="entry name" value="Glycerol-3-phosphate (1)-acyltransferase"/>
    <property type="match status" value="1"/>
</dbReference>
<dbReference type="GO" id="GO:0016746">
    <property type="term" value="F:acyltransferase activity"/>
    <property type="evidence" value="ECO:0007669"/>
    <property type="project" value="UniProtKB-KW"/>
</dbReference>
<dbReference type="GO" id="GO:0036149">
    <property type="term" value="P:phosphatidylinositol acyl-chain remodeling"/>
    <property type="evidence" value="ECO:0007669"/>
    <property type="project" value="TreeGrafter"/>
</dbReference>
<dbReference type="Proteomes" id="UP001151699">
    <property type="component" value="Chromosome C"/>
</dbReference>
<accession>A0A9Q0MMV0</accession>
<keyword evidence="3" id="KW-1185">Reference proteome</keyword>
<name>A0A9Q0MMV0_9DIPT</name>
<evidence type="ECO:0000313" key="3">
    <source>
        <dbReference type="Proteomes" id="UP001151699"/>
    </source>
</evidence>
<keyword evidence="1" id="KW-0472">Membrane</keyword>
<feature type="transmembrane region" description="Helical" evidence="1">
    <location>
        <begin position="20"/>
        <end position="43"/>
    </location>
</feature>
<proteinExistence type="predicted"/>
<feature type="transmembrane region" description="Helical" evidence="1">
    <location>
        <begin position="50"/>
        <end position="71"/>
    </location>
</feature>
<evidence type="ECO:0000256" key="1">
    <source>
        <dbReference type="SAM" id="Phobius"/>
    </source>
</evidence>
<gene>
    <name evidence="2" type="primary">LPGAT1</name>
    <name evidence="2" type="ORF">Bhyg_13366</name>
</gene>
<evidence type="ECO:0000313" key="2">
    <source>
        <dbReference type="EMBL" id="KAJ6634787.1"/>
    </source>
</evidence>
<comment type="caution">
    <text evidence="2">The sequence shown here is derived from an EMBL/GenBank/DDBJ whole genome shotgun (WGS) entry which is preliminary data.</text>
</comment>
<feature type="non-terminal residue" evidence="2">
    <location>
        <position position="1"/>
    </location>
</feature>
<dbReference type="PANTHER" id="PTHR10983:SF2">
    <property type="entry name" value="ACYL-COA:LYSOPHOSPHATIDYLGLYCEROL ACYLTRANSFERASE 1"/>
    <property type="match status" value="1"/>
</dbReference>
<reference evidence="2" key="1">
    <citation type="submission" date="2022-07" db="EMBL/GenBank/DDBJ databases">
        <authorList>
            <person name="Trinca V."/>
            <person name="Uliana J.V.C."/>
            <person name="Torres T.T."/>
            <person name="Ward R.J."/>
            <person name="Monesi N."/>
        </authorList>
    </citation>
    <scope>NUCLEOTIDE SEQUENCE</scope>
    <source>
        <strain evidence="2">HSMRA1968</strain>
        <tissue evidence="2">Whole embryos</tissue>
    </source>
</reference>
<keyword evidence="1" id="KW-1133">Transmembrane helix</keyword>
<organism evidence="2 3">
    <name type="scientific">Pseudolycoriella hygida</name>
    <dbReference type="NCBI Taxonomy" id="35572"/>
    <lineage>
        <taxon>Eukaryota</taxon>
        <taxon>Metazoa</taxon>
        <taxon>Ecdysozoa</taxon>
        <taxon>Arthropoda</taxon>
        <taxon>Hexapoda</taxon>
        <taxon>Insecta</taxon>
        <taxon>Pterygota</taxon>
        <taxon>Neoptera</taxon>
        <taxon>Endopterygota</taxon>
        <taxon>Diptera</taxon>
        <taxon>Nematocera</taxon>
        <taxon>Sciaroidea</taxon>
        <taxon>Sciaridae</taxon>
        <taxon>Pseudolycoriella</taxon>
    </lineage>
</organism>
<dbReference type="GO" id="GO:0005783">
    <property type="term" value="C:endoplasmic reticulum"/>
    <property type="evidence" value="ECO:0007669"/>
    <property type="project" value="TreeGrafter"/>
</dbReference>
<dbReference type="EMBL" id="WJQU01000004">
    <property type="protein sequence ID" value="KAJ6634787.1"/>
    <property type="molecule type" value="Genomic_DNA"/>
</dbReference>